<feature type="region of interest" description="Disordered" evidence="1">
    <location>
        <begin position="163"/>
        <end position="185"/>
    </location>
</feature>
<dbReference type="AlphaFoldDB" id="A0A7T0KPA8"/>
<keyword evidence="2" id="KW-0812">Transmembrane</keyword>
<keyword evidence="2" id="KW-1133">Transmembrane helix</keyword>
<organism evidence="3 4">
    <name type="scientific">Corynebacterium qintianiae</name>
    <dbReference type="NCBI Taxonomy" id="2709392"/>
    <lineage>
        <taxon>Bacteria</taxon>
        <taxon>Bacillati</taxon>
        <taxon>Actinomycetota</taxon>
        <taxon>Actinomycetes</taxon>
        <taxon>Mycobacteriales</taxon>
        <taxon>Corynebacteriaceae</taxon>
        <taxon>Corynebacterium</taxon>
    </lineage>
</organism>
<evidence type="ECO:0000313" key="4">
    <source>
        <dbReference type="Proteomes" id="UP000594586"/>
    </source>
</evidence>
<dbReference type="GO" id="GO:0016020">
    <property type="term" value="C:membrane"/>
    <property type="evidence" value="ECO:0007669"/>
    <property type="project" value="InterPro"/>
</dbReference>
<evidence type="ECO:0000313" key="3">
    <source>
        <dbReference type="EMBL" id="QPK84179.1"/>
    </source>
</evidence>
<evidence type="ECO:0000256" key="1">
    <source>
        <dbReference type="SAM" id="MobiDB-lite"/>
    </source>
</evidence>
<evidence type="ECO:0000256" key="2">
    <source>
        <dbReference type="SAM" id="Phobius"/>
    </source>
</evidence>
<protein>
    <submittedName>
        <fullName evidence="3">FxsA family protein</fullName>
    </submittedName>
</protein>
<dbReference type="EMBL" id="CP064955">
    <property type="protein sequence ID" value="QPK84179.1"/>
    <property type="molecule type" value="Genomic_DNA"/>
</dbReference>
<dbReference type="InterPro" id="IPR007313">
    <property type="entry name" value="FxsA"/>
</dbReference>
<dbReference type="PANTHER" id="PTHR35335">
    <property type="entry name" value="UPF0716 PROTEIN FXSA"/>
    <property type="match status" value="1"/>
</dbReference>
<proteinExistence type="predicted"/>
<dbReference type="KEGG" id="cqn:G7Y29_05350"/>
<name>A0A7T0KPA8_9CORY</name>
<dbReference type="Pfam" id="PF04186">
    <property type="entry name" value="FxsA"/>
    <property type="match status" value="1"/>
</dbReference>
<keyword evidence="4" id="KW-1185">Reference proteome</keyword>
<feature type="compositionally biased region" description="Basic and acidic residues" evidence="1">
    <location>
        <begin position="163"/>
        <end position="179"/>
    </location>
</feature>
<reference evidence="3 4" key="1">
    <citation type="submission" date="2020-11" db="EMBL/GenBank/DDBJ databases">
        <title>Corynebacterium sp. MC1420.</title>
        <authorList>
            <person name="Zhou J."/>
        </authorList>
    </citation>
    <scope>NUCLEOTIDE SEQUENCE [LARGE SCALE GENOMIC DNA]</scope>
    <source>
        <strain evidence="3 4">MC1420</strain>
    </source>
</reference>
<dbReference type="RefSeq" id="WP_165004192.1">
    <property type="nucleotide sequence ID" value="NZ_CP064955.1"/>
</dbReference>
<dbReference type="Proteomes" id="UP000594586">
    <property type="component" value="Chromosome"/>
</dbReference>
<keyword evidence="2" id="KW-0472">Membrane</keyword>
<feature type="transmembrane region" description="Helical" evidence="2">
    <location>
        <begin position="25"/>
        <end position="47"/>
    </location>
</feature>
<gene>
    <name evidence="3" type="ORF">G7Y29_05350</name>
</gene>
<dbReference type="PANTHER" id="PTHR35335:SF1">
    <property type="entry name" value="UPF0716 PROTEIN FXSA"/>
    <property type="match status" value="1"/>
</dbReference>
<accession>A0A7T0KPA8</accession>
<sequence length="185" mass="19874">MRLLFFAYFLVEVLAFLGVAKLIGIGWAFVAVFALMVLGGIAANVALRNSLRKAAEGRSSLGTLAGDSAILVTGWVLTIIPGFASSLIGLLMVFGPTRAILRRGLTARARRAVEDFGVRAYSASPMSQFHTTYGTFTRPAGSTSPQAENPSYIDADELEKLFRMDSADPKRGDRPRSDGPEDTAQ</sequence>
<dbReference type="NCBIfam" id="NF008528">
    <property type="entry name" value="PRK11463.1-2"/>
    <property type="match status" value="1"/>
</dbReference>